<feature type="domain" description="Transglutaminase-like" evidence="2">
    <location>
        <begin position="90"/>
        <end position="160"/>
    </location>
</feature>
<evidence type="ECO:0000256" key="1">
    <source>
        <dbReference type="SAM" id="SignalP"/>
    </source>
</evidence>
<reference evidence="3 4" key="1">
    <citation type="submission" date="2019-03" db="EMBL/GenBank/DDBJ databases">
        <title>Deep-cultivation of Planctomycetes and their phenomic and genomic characterization uncovers novel biology.</title>
        <authorList>
            <person name="Wiegand S."/>
            <person name="Jogler M."/>
            <person name="Boedeker C."/>
            <person name="Pinto D."/>
            <person name="Vollmers J."/>
            <person name="Rivas-Marin E."/>
            <person name="Kohn T."/>
            <person name="Peeters S.H."/>
            <person name="Heuer A."/>
            <person name="Rast P."/>
            <person name="Oberbeckmann S."/>
            <person name="Bunk B."/>
            <person name="Jeske O."/>
            <person name="Meyerdierks A."/>
            <person name="Storesund J.E."/>
            <person name="Kallscheuer N."/>
            <person name="Luecker S."/>
            <person name="Lage O.M."/>
            <person name="Pohl T."/>
            <person name="Merkel B.J."/>
            <person name="Hornburger P."/>
            <person name="Mueller R.-W."/>
            <person name="Bruemmer F."/>
            <person name="Labrenz M."/>
            <person name="Spormann A.M."/>
            <person name="Op den Camp H."/>
            <person name="Overmann J."/>
            <person name="Amann R."/>
            <person name="Jetten M.S.M."/>
            <person name="Mascher T."/>
            <person name="Medema M.H."/>
            <person name="Devos D.P."/>
            <person name="Kaster A.-K."/>
            <person name="Ovreas L."/>
            <person name="Rohde M."/>
            <person name="Galperin M.Y."/>
            <person name="Jogler C."/>
        </authorList>
    </citation>
    <scope>NUCLEOTIDE SEQUENCE [LARGE SCALE GENOMIC DNA]</scope>
    <source>
        <strain evidence="3 4">V144</strain>
    </source>
</reference>
<dbReference type="EMBL" id="CP037920">
    <property type="protein sequence ID" value="QDT95989.1"/>
    <property type="molecule type" value="Genomic_DNA"/>
</dbReference>
<dbReference type="InterPro" id="IPR038765">
    <property type="entry name" value="Papain-like_cys_pep_sf"/>
</dbReference>
<accession>A0A517VSR2</accession>
<dbReference type="Pfam" id="PF01841">
    <property type="entry name" value="Transglut_core"/>
    <property type="match status" value="1"/>
</dbReference>
<evidence type="ECO:0000313" key="3">
    <source>
        <dbReference type="EMBL" id="QDT95989.1"/>
    </source>
</evidence>
<dbReference type="Proteomes" id="UP000318704">
    <property type="component" value="Chromosome"/>
</dbReference>
<evidence type="ECO:0000259" key="2">
    <source>
        <dbReference type="SMART" id="SM00460"/>
    </source>
</evidence>
<protein>
    <submittedName>
        <fullName evidence="3">Transglutaminase-like superfamily protein</fullName>
    </submittedName>
</protein>
<sequence precursor="true">MWRSLLILVMFGSTSFASEPVFDSIDYTTPSKYLAMPATLGDREAIKTQALAFKADRDRKTVLNVLNWMNTNLKYQADLAYQWRNYDTVIQDGCYGGCADYAIACGVLLKHAGIPTVWVKTMDVPWIWDFKKGRQFKSWSGHVFLEIYIDQKWVLLDPGAKRVYVDYSPKARILPGNRFAYHKGNDPKAMIMSLQWEAWKQQTKTYFSQLDEGLLPVNMASADTLDPKCFVIGNSPYYQILTRTAQQKGLIVVKSFNTQYDTYLPQAKGHTLYIQTQKGIPIVPVTTLEKYFPNASDGLKVGDITVGDTKIVYTDFSK</sequence>
<dbReference type="AlphaFoldDB" id="A0A517VSR2"/>
<keyword evidence="1" id="KW-0732">Signal</keyword>
<feature type="chain" id="PRO_5022228451" evidence="1">
    <location>
        <begin position="18"/>
        <end position="318"/>
    </location>
</feature>
<organism evidence="3 4">
    <name type="scientific">Gimesia aquarii</name>
    <dbReference type="NCBI Taxonomy" id="2527964"/>
    <lineage>
        <taxon>Bacteria</taxon>
        <taxon>Pseudomonadati</taxon>
        <taxon>Planctomycetota</taxon>
        <taxon>Planctomycetia</taxon>
        <taxon>Planctomycetales</taxon>
        <taxon>Planctomycetaceae</taxon>
        <taxon>Gimesia</taxon>
    </lineage>
</organism>
<proteinExistence type="predicted"/>
<dbReference type="InterPro" id="IPR002931">
    <property type="entry name" value="Transglutaminase-like"/>
</dbReference>
<dbReference type="KEGG" id="gaw:V144x_14410"/>
<name>A0A517VSR2_9PLAN</name>
<dbReference type="SUPFAM" id="SSF54001">
    <property type="entry name" value="Cysteine proteinases"/>
    <property type="match status" value="1"/>
</dbReference>
<dbReference type="Gene3D" id="3.10.620.30">
    <property type="match status" value="1"/>
</dbReference>
<dbReference type="SMART" id="SM00460">
    <property type="entry name" value="TGc"/>
    <property type="match status" value="1"/>
</dbReference>
<feature type="signal peptide" evidence="1">
    <location>
        <begin position="1"/>
        <end position="17"/>
    </location>
</feature>
<dbReference type="RefSeq" id="WP_197998799.1">
    <property type="nucleotide sequence ID" value="NZ_CP037920.1"/>
</dbReference>
<gene>
    <name evidence="3" type="ORF">V144x_14410</name>
</gene>
<evidence type="ECO:0000313" key="4">
    <source>
        <dbReference type="Proteomes" id="UP000318704"/>
    </source>
</evidence>